<dbReference type="Pfam" id="PF06985">
    <property type="entry name" value="HET"/>
    <property type="match status" value="1"/>
</dbReference>
<dbReference type="AlphaFoldDB" id="A0A2J6SG96"/>
<dbReference type="STRING" id="1095630.A0A2J6SG96"/>
<dbReference type="OrthoDB" id="3557394at2759"/>
<evidence type="ECO:0000313" key="2">
    <source>
        <dbReference type="EMBL" id="PMD49769.1"/>
    </source>
</evidence>
<dbReference type="Proteomes" id="UP000235371">
    <property type="component" value="Unassembled WGS sequence"/>
</dbReference>
<dbReference type="RefSeq" id="XP_024726673.1">
    <property type="nucleotide sequence ID" value="XM_024885494.1"/>
</dbReference>
<dbReference type="InParanoid" id="A0A2J6SG96"/>
<keyword evidence="3" id="KW-1185">Reference proteome</keyword>
<gene>
    <name evidence="2" type="ORF">K444DRAFT_648708</name>
</gene>
<sequence>MWASTKKIPVATRGDDKGKLYRPFVDPYEIRVLEIKPGANSDKLQGSLHHCSVEFESEPKDFFAFKGEILMEPRRARLTYKHLTMYALSIDNLTTPVFYTALSYTWGAQIFDGTIECDGHQKAITKSLEAALWNFRKPDRSAVMWIDQICIDQENSMEKEKQIPMMGKIYQHAWNTVIWLGESSPGSDSAIQLLEDASVRLQLRMDDIDPTDFERLGLPKPDSEIWHALWNLLSRPWFTRLWIIQEVILSRNLWVTCGDSLITWDNLSNSCIHFSTCGISQWLQQHFLDSSSTSGPVDICKAIMDLSLTKSHHEGHEYGLSLFRLLVETRYAQCYDSRDKIYGLLAVCRNSDRTAVRTSYAPGFTAAELYRDMTVHHLADNLGGLRLTSVLTSVDHDSPDLPSWAPDWRRPRETTALGYSTSAQSIYSPNGRFQPKNGQTDYTLNSQKKNELQARGIFFDTLVKTSDLFIDPDLTYLNPTTDNKTLLEFFRFASQLQHYPAPNTIFSAFWHTLVAGKDASGRLKCPSSFAEIVSLLLDVSTGLSPSLPGQTYSARQRRPKGKGRLELVNLASRAAGKTFQEVHTAMKLAVKNRKLGITEKGYLGLFPRHAEVGDGLYVLNGCHVPFLLREVDGAVGGDDVSMGEIILV</sequence>
<name>A0A2J6SG96_9HELO</name>
<accession>A0A2J6SG96</accession>
<dbReference type="EMBL" id="KZ613919">
    <property type="protein sequence ID" value="PMD49769.1"/>
    <property type="molecule type" value="Genomic_DNA"/>
</dbReference>
<protein>
    <submittedName>
        <fullName evidence="2">HET-domain-containing protein</fullName>
    </submittedName>
</protein>
<proteinExistence type="predicted"/>
<evidence type="ECO:0000259" key="1">
    <source>
        <dbReference type="Pfam" id="PF06985"/>
    </source>
</evidence>
<dbReference type="PANTHER" id="PTHR24148:SF80">
    <property type="entry name" value="HETEROKARYON INCOMPATIBILITY DOMAIN-CONTAINING PROTEIN"/>
    <property type="match status" value="1"/>
</dbReference>
<dbReference type="Pfam" id="PF26639">
    <property type="entry name" value="Het-6_barrel"/>
    <property type="match status" value="1"/>
</dbReference>
<dbReference type="InterPro" id="IPR052895">
    <property type="entry name" value="HetReg/Transcr_Mod"/>
</dbReference>
<dbReference type="InterPro" id="IPR010730">
    <property type="entry name" value="HET"/>
</dbReference>
<evidence type="ECO:0000313" key="3">
    <source>
        <dbReference type="Proteomes" id="UP000235371"/>
    </source>
</evidence>
<dbReference type="GeneID" id="36593571"/>
<feature type="domain" description="Heterokaryon incompatibility" evidence="1">
    <location>
        <begin position="99"/>
        <end position="246"/>
    </location>
</feature>
<organism evidence="2 3">
    <name type="scientific">Hyaloscypha bicolor E</name>
    <dbReference type="NCBI Taxonomy" id="1095630"/>
    <lineage>
        <taxon>Eukaryota</taxon>
        <taxon>Fungi</taxon>
        <taxon>Dikarya</taxon>
        <taxon>Ascomycota</taxon>
        <taxon>Pezizomycotina</taxon>
        <taxon>Leotiomycetes</taxon>
        <taxon>Helotiales</taxon>
        <taxon>Hyaloscyphaceae</taxon>
        <taxon>Hyaloscypha</taxon>
        <taxon>Hyaloscypha bicolor</taxon>
    </lineage>
</organism>
<dbReference type="PANTHER" id="PTHR24148">
    <property type="entry name" value="ANKYRIN REPEAT DOMAIN-CONTAINING PROTEIN 39 HOMOLOG-RELATED"/>
    <property type="match status" value="1"/>
</dbReference>
<reference evidence="2 3" key="1">
    <citation type="submission" date="2016-04" db="EMBL/GenBank/DDBJ databases">
        <title>A degradative enzymes factory behind the ericoid mycorrhizal symbiosis.</title>
        <authorList>
            <consortium name="DOE Joint Genome Institute"/>
            <person name="Martino E."/>
            <person name="Morin E."/>
            <person name="Grelet G."/>
            <person name="Kuo A."/>
            <person name="Kohler A."/>
            <person name="Daghino S."/>
            <person name="Barry K."/>
            <person name="Choi C."/>
            <person name="Cichocki N."/>
            <person name="Clum A."/>
            <person name="Copeland A."/>
            <person name="Hainaut M."/>
            <person name="Haridas S."/>
            <person name="Labutti K."/>
            <person name="Lindquist E."/>
            <person name="Lipzen A."/>
            <person name="Khouja H.-R."/>
            <person name="Murat C."/>
            <person name="Ohm R."/>
            <person name="Olson A."/>
            <person name="Spatafora J."/>
            <person name="Veneault-Fourrey C."/>
            <person name="Henrissat B."/>
            <person name="Grigoriev I."/>
            <person name="Martin F."/>
            <person name="Perotto S."/>
        </authorList>
    </citation>
    <scope>NUCLEOTIDE SEQUENCE [LARGE SCALE GENOMIC DNA]</scope>
    <source>
        <strain evidence="2 3">E</strain>
    </source>
</reference>